<feature type="region of interest" description="Disordered" evidence="1">
    <location>
        <begin position="115"/>
        <end position="136"/>
    </location>
</feature>
<evidence type="ECO:0000313" key="4">
    <source>
        <dbReference type="Proteomes" id="UP000791440"/>
    </source>
</evidence>
<accession>A0A921YKB7</accession>
<evidence type="ECO:0000256" key="1">
    <source>
        <dbReference type="SAM" id="MobiDB-lite"/>
    </source>
</evidence>
<protein>
    <submittedName>
        <fullName evidence="3">Uncharacterized protein</fullName>
    </submittedName>
</protein>
<dbReference type="EMBL" id="JH668282">
    <property type="protein sequence ID" value="KAG6440836.1"/>
    <property type="molecule type" value="Genomic_DNA"/>
</dbReference>
<proteinExistence type="predicted"/>
<name>A0A921YKB7_MANSE</name>
<keyword evidence="2" id="KW-0732">Signal</keyword>
<organism evidence="3 4">
    <name type="scientific">Manduca sexta</name>
    <name type="common">Tobacco hawkmoth</name>
    <name type="synonym">Tobacco hornworm</name>
    <dbReference type="NCBI Taxonomy" id="7130"/>
    <lineage>
        <taxon>Eukaryota</taxon>
        <taxon>Metazoa</taxon>
        <taxon>Ecdysozoa</taxon>
        <taxon>Arthropoda</taxon>
        <taxon>Hexapoda</taxon>
        <taxon>Insecta</taxon>
        <taxon>Pterygota</taxon>
        <taxon>Neoptera</taxon>
        <taxon>Endopterygota</taxon>
        <taxon>Lepidoptera</taxon>
        <taxon>Glossata</taxon>
        <taxon>Ditrysia</taxon>
        <taxon>Bombycoidea</taxon>
        <taxon>Sphingidae</taxon>
        <taxon>Sphinginae</taxon>
        <taxon>Sphingini</taxon>
        <taxon>Manduca</taxon>
    </lineage>
</organism>
<reference evidence="3" key="1">
    <citation type="journal article" date="2016" name="Insect Biochem. Mol. Biol.">
        <title>Multifaceted biological insights from a draft genome sequence of the tobacco hornworm moth, Manduca sexta.</title>
        <authorList>
            <person name="Kanost M.R."/>
            <person name="Arrese E.L."/>
            <person name="Cao X."/>
            <person name="Chen Y.R."/>
            <person name="Chellapilla S."/>
            <person name="Goldsmith M.R."/>
            <person name="Grosse-Wilde E."/>
            <person name="Heckel D.G."/>
            <person name="Herndon N."/>
            <person name="Jiang H."/>
            <person name="Papanicolaou A."/>
            <person name="Qu J."/>
            <person name="Soulages J.L."/>
            <person name="Vogel H."/>
            <person name="Walters J."/>
            <person name="Waterhouse R.M."/>
            <person name="Ahn S.J."/>
            <person name="Almeida F.C."/>
            <person name="An C."/>
            <person name="Aqrawi P."/>
            <person name="Bretschneider A."/>
            <person name="Bryant W.B."/>
            <person name="Bucks S."/>
            <person name="Chao H."/>
            <person name="Chevignon G."/>
            <person name="Christen J.M."/>
            <person name="Clarke D.F."/>
            <person name="Dittmer N.T."/>
            <person name="Ferguson L.C.F."/>
            <person name="Garavelou S."/>
            <person name="Gordon K.H.J."/>
            <person name="Gunaratna R.T."/>
            <person name="Han Y."/>
            <person name="Hauser F."/>
            <person name="He Y."/>
            <person name="Heidel-Fischer H."/>
            <person name="Hirsh A."/>
            <person name="Hu Y."/>
            <person name="Jiang H."/>
            <person name="Kalra D."/>
            <person name="Klinner C."/>
            <person name="Konig C."/>
            <person name="Kovar C."/>
            <person name="Kroll A.R."/>
            <person name="Kuwar S.S."/>
            <person name="Lee S.L."/>
            <person name="Lehman R."/>
            <person name="Li K."/>
            <person name="Li Z."/>
            <person name="Liang H."/>
            <person name="Lovelace S."/>
            <person name="Lu Z."/>
            <person name="Mansfield J.H."/>
            <person name="McCulloch K.J."/>
            <person name="Mathew T."/>
            <person name="Morton B."/>
            <person name="Muzny D.M."/>
            <person name="Neunemann D."/>
            <person name="Ongeri F."/>
            <person name="Pauchet Y."/>
            <person name="Pu L.L."/>
            <person name="Pyrousis I."/>
            <person name="Rao X.J."/>
            <person name="Redding A."/>
            <person name="Roesel C."/>
            <person name="Sanchez-Gracia A."/>
            <person name="Schaack S."/>
            <person name="Shukla A."/>
            <person name="Tetreau G."/>
            <person name="Wang Y."/>
            <person name="Xiong G.H."/>
            <person name="Traut W."/>
            <person name="Walsh T.K."/>
            <person name="Worley K.C."/>
            <person name="Wu D."/>
            <person name="Wu W."/>
            <person name="Wu Y.Q."/>
            <person name="Zhang X."/>
            <person name="Zou Z."/>
            <person name="Zucker H."/>
            <person name="Briscoe A.D."/>
            <person name="Burmester T."/>
            <person name="Clem R.J."/>
            <person name="Feyereisen R."/>
            <person name="Grimmelikhuijzen C.J.P."/>
            <person name="Hamodrakas S.J."/>
            <person name="Hansson B.S."/>
            <person name="Huguet E."/>
            <person name="Jermiin L.S."/>
            <person name="Lan Q."/>
            <person name="Lehman H.K."/>
            <person name="Lorenzen M."/>
            <person name="Merzendorfer H."/>
            <person name="Michalopoulos I."/>
            <person name="Morton D.B."/>
            <person name="Muthukrishnan S."/>
            <person name="Oakeshott J.G."/>
            <person name="Palmer W."/>
            <person name="Park Y."/>
            <person name="Passarelli A.L."/>
            <person name="Rozas J."/>
            <person name="Schwartz L.M."/>
            <person name="Smith W."/>
            <person name="Southgate A."/>
            <person name="Vilcinskas A."/>
            <person name="Vogt R."/>
            <person name="Wang P."/>
            <person name="Werren J."/>
            <person name="Yu X.Q."/>
            <person name="Zhou J.J."/>
            <person name="Brown S.J."/>
            <person name="Scherer S.E."/>
            <person name="Richards S."/>
            <person name="Blissard G.W."/>
        </authorList>
    </citation>
    <scope>NUCLEOTIDE SEQUENCE</scope>
</reference>
<feature type="chain" id="PRO_5038276327" evidence="2">
    <location>
        <begin position="16"/>
        <end position="136"/>
    </location>
</feature>
<evidence type="ECO:0000313" key="3">
    <source>
        <dbReference type="EMBL" id="KAG6440835.1"/>
    </source>
</evidence>
<feature type="compositionally biased region" description="Basic and acidic residues" evidence="1">
    <location>
        <begin position="124"/>
        <end position="136"/>
    </location>
</feature>
<dbReference type="AlphaFoldDB" id="A0A921YKB7"/>
<reference evidence="3" key="2">
    <citation type="submission" date="2020-12" db="EMBL/GenBank/DDBJ databases">
        <authorList>
            <person name="Kanost M."/>
        </authorList>
    </citation>
    <scope>NUCLEOTIDE SEQUENCE</scope>
</reference>
<feature type="compositionally biased region" description="Basic and acidic residues" evidence="1">
    <location>
        <begin position="51"/>
        <end position="80"/>
    </location>
</feature>
<feature type="region of interest" description="Disordered" evidence="1">
    <location>
        <begin position="51"/>
        <end position="84"/>
    </location>
</feature>
<evidence type="ECO:0000256" key="2">
    <source>
        <dbReference type="SAM" id="SignalP"/>
    </source>
</evidence>
<dbReference type="EMBL" id="JH668282">
    <property type="protein sequence ID" value="KAG6440835.1"/>
    <property type="molecule type" value="Genomic_DNA"/>
</dbReference>
<keyword evidence="4" id="KW-1185">Reference proteome</keyword>
<gene>
    <name evidence="3" type="ORF">O3G_MSEX001440</name>
</gene>
<dbReference type="Proteomes" id="UP000791440">
    <property type="component" value="Unassembled WGS sequence"/>
</dbReference>
<feature type="signal peptide" evidence="2">
    <location>
        <begin position="1"/>
        <end position="15"/>
    </location>
</feature>
<sequence>MKLFLLILGVTLAVCEDTSSSSSVHWEKSTQYAYVNGKPVNLQIDPVKIVKDPKLESSSEPAKADDEKVDKNKDAADPAKLRYPSFYPGRYPYPDLYPYPYPQLDPGFAGPSYWNQRPVIPYDRSNEDQDFHLREE</sequence>
<comment type="caution">
    <text evidence="3">The sequence shown here is derived from an EMBL/GenBank/DDBJ whole genome shotgun (WGS) entry which is preliminary data.</text>
</comment>